<accession>A0A6J4T4Q8</accession>
<dbReference type="AlphaFoldDB" id="A0A6J4T4Q8"/>
<dbReference type="EC" id="5.4.2.8" evidence="2"/>
<feature type="non-terminal residue" evidence="2">
    <location>
        <position position="1"/>
    </location>
</feature>
<feature type="region of interest" description="Disordered" evidence="1">
    <location>
        <begin position="381"/>
        <end position="408"/>
    </location>
</feature>
<proteinExistence type="predicted"/>
<reference evidence="2" key="1">
    <citation type="submission" date="2020-02" db="EMBL/GenBank/DDBJ databases">
        <authorList>
            <person name="Meier V. D."/>
        </authorList>
    </citation>
    <scope>NUCLEOTIDE SEQUENCE</scope>
    <source>
        <strain evidence="2">AVDCRST_MAG13</strain>
    </source>
</reference>
<sequence length="460" mass="48855">AGPSRDLQGLRHPRALRRAARRRRGGGHRPGVHPGRRAPGGQGAGGLPDRPGARHAADGTGARGSLPGGDHARGRGRGGRGAGRDGDALLPRRVPGARRRAHVHRLPQPRGLHGREARPPGRHPAQRRGGHPGHPPPHRGGAGRAGGGAARRGGGGRPLRGLRRAGAAVHRPGEGQAAAGGRGRRQRHGRPDGRAAARAPRARPRHDVLDAGRHLPRPRAQPAPAREPRLRHGEGRRGGRRPGDRLGRRRGPLLLHRRHGAVRRRRLPDGDPRRAPADEGAEPDGPLRRPGLPRGGRHRPHRGRGPPGQPRGPRLLQDAHAAGGLALRRRGLGPLLLPRLLLRGLRDDPRAAHPREALRGGGQAVRAARALPRDVLHLGRGELRGGRRGRPHGGDRGPLRQHGGRHRVARGRRLRRLRRLALQRAVLEHGAAPAPLPGVARLPGGHGGTARRAAGGDPGL</sequence>
<feature type="compositionally biased region" description="Basic and acidic residues" evidence="1">
    <location>
        <begin position="267"/>
        <end position="277"/>
    </location>
</feature>
<feature type="non-terminal residue" evidence="2">
    <location>
        <position position="460"/>
    </location>
</feature>
<feature type="compositionally biased region" description="Basic residues" evidence="1">
    <location>
        <begin position="95"/>
        <end position="107"/>
    </location>
</feature>
<gene>
    <name evidence="2" type="ORF">AVDCRST_MAG13-2966</name>
</gene>
<dbReference type="GO" id="GO:0004615">
    <property type="term" value="F:phosphomannomutase activity"/>
    <property type="evidence" value="ECO:0007669"/>
    <property type="project" value="UniProtKB-EC"/>
</dbReference>
<feature type="region of interest" description="Disordered" evidence="1">
    <location>
        <begin position="430"/>
        <end position="460"/>
    </location>
</feature>
<evidence type="ECO:0000256" key="1">
    <source>
        <dbReference type="SAM" id="MobiDB-lite"/>
    </source>
</evidence>
<protein>
    <submittedName>
        <fullName evidence="2">Phosphomannomutase</fullName>
        <ecNumber evidence="2">5.4.2.8</ecNumber>
    </submittedName>
</protein>
<name>A0A6J4T4Q8_9ACTN</name>
<feature type="region of interest" description="Disordered" evidence="1">
    <location>
        <begin position="1"/>
        <end position="316"/>
    </location>
</feature>
<feature type="compositionally biased region" description="Gly residues" evidence="1">
    <location>
        <begin position="140"/>
        <end position="158"/>
    </location>
</feature>
<evidence type="ECO:0000313" key="2">
    <source>
        <dbReference type="EMBL" id="CAA9514120.1"/>
    </source>
</evidence>
<feature type="compositionally biased region" description="Basic residues" evidence="1">
    <location>
        <begin position="295"/>
        <end position="304"/>
    </location>
</feature>
<dbReference type="EMBL" id="CADCVO010000480">
    <property type="protein sequence ID" value="CAA9514120.1"/>
    <property type="molecule type" value="Genomic_DNA"/>
</dbReference>
<keyword evidence="2" id="KW-0413">Isomerase</keyword>
<feature type="compositionally biased region" description="Low complexity" evidence="1">
    <location>
        <begin position="164"/>
        <end position="179"/>
    </location>
</feature>
<feature type="compositionally biased region" description="Basic and acidic residues" evidence="1">
    <location>
        <begin position="226"/>
        <end position="246"/>
    </location>
</feature>
<feature type="compositionally biased region" description="Basic residues" evidence="1">
    <location>
        <begin position="11"/>
        <end position="36"/>
    </location>
</feature>
<feature type="compositionally biased region" description="Basic residues" evidence="1">
    <location>
        <begin position="247"/>
        <end position="266"/>
    </location>
</feature>
<feature type="compositionally biased region" description="Low complexity" evidence="1">
    <location>
        <begin position="450"/>
        <end position="460"/>
    </location>
</feature>
<organism evidence="2">
    <name type="scientific">uncultured Solirubrobacteraceae bacterium</name>
    <dbReference type="NCBI Taxonomy" id="1162706"/>
    <lineage>
        <taxon>Bacteria</taxon>
        <taxon>Bacillati</taxon>
        <taxon>Actinomycetota</taxon>
        <taxon>Thermoleophilia</taxon>
        <taxon>Solirubrobacterales</taxon>
        <taxon>Solirubrobacteraceae</taxon>
        <taxon>environmental samples</taxon>
    </lineage>
</organism>
<feature type="compositionally biased region" description="Basic residues" evidence="1">
    <location>
        <begin position="120"/>
        <end position="131"/>
    </location>
</feature>